<dbReference type="InterPro" id="IPR051122">
    <property type="entry name" value="SDR_DHRS6-like"/>
</dbReference>
<dbReference type="InterPro" id="IPR036291">
    <property type="entry name" value="NAD(P)-bd_dom_sf"/>
</dbReference>
<gene>
    <name evidence="3" type="ORF">CE91St30_25700</name>
</gene>
<proteinExistence type="inferred from homology"/>
<dbReference type="RefSeq" id="WP_102379712.1">
    <property type="nucleotide sequence ID" value="NZ_AP025564.1"/>
</dbReference>
<comment type="similarity">
    <text evidence="1">Belongs to the short-chain dehydrogenases/reductases (SDR) family.</text>
</comment>
<evidence type="ECO:0000313" key="3">
    <source>
        <dbReference type="EMBL" id="BDE97237.1"/>
    </source>
</evidence>
<protein>
    <submittedName>
        <fullName evidence="3">NAD-dependent epimerase</fullName>
    </submittedName>
</protein>
<dbReference type="PANTHER" id="PTHR43477:SF1">
    <property type="entry name" value="DIHYDROANTICAPSIN 7-DEHYDROGENASE"/>
    <property type="match status" value="1"/>
</dbReference>
<evidence type="ECO:0000256" key="2">
    <source>
        <dbReference type="ARBA" id="ARBA00023002"/>
    </source>
</evidence>
<dbReference type="Pfam" id="PF13561">
    <property type="entry name" value="adh_short_C2"/>
    <property type="match status" value="1"/>
</dbReference>
<reference evidence="3 4" key="1">
    <citation type="submission" date="2022-01" db="EMBL/GenBank/DDBJ databases">
        <title>Novel bile acid biosynthetic pathways are enriched in the microbiome of centenarians.</title>
        <authorList>
            <person name="Sato Y."/>
            <person name="Atarashi K."/>
            <person name="Plichta R.D."/>
            <person name="Arai Y."/>
            <person name="Sasajima S."/>
            <person name="Kearney M.S."/>
            <person name="Suda W."/>
            <person name="Takeshita K."/>
            <person name="Sasaki T."/>
            <person name="Okamoto S."/>
            <person name="Skelly N.A."/>
            <person name="Okamura Y."/>
            <person name="Vlamakis H."/>
            <person name="Li Y."/>
            <person name="Tanoue T."/>
            <person name="Takei H."/>
            <person name="Nittono H."/>
            <person name="Narushima S."/>
            <person name="Irie J."/>
            <person name="Itoh H."/>
            <person name="Moriya K."/>
            <person name="Sugiura Y."/>
            <person name="Suematsu M."/>
            <person name="Moritoki N."/>
            <person name="Shibata S."/>
            <person name="Littman R.D."/>
            <person name="Fischbach A.M."/>
            <person name="Uwamino Y."/>
            <person name="Inoue T."/>
            <person name="Honda A."/>
            <person name="Hattori M."/>
            <person name="Murai T."/>
            <person name="Xavier J.R."/>
            <person name="Hirose N."/>
            <person name="Honda K."/>
        </authorList>
    </citation>
    <scope>NUCLEOTIDE SEQUENCE [LARGE SCALE GENOMIC DNA]</scope>
    <source>
        <strain evidence="3 4">CE91-St30</strain>
    </source>
</reference>
<dbReference type="SUPFAM" id="SSF51735">
    <property type="entry name" value="NAD(P)-binding Rossmann-fold domains"/>
    <property type="match status" value="1"/>
</dbReference>
<dbReference type="PANTHER" id="PTHR43477">
    <property type="entry name" value="DIHYDROANTICAPSIN 7-DEHYDROGENASE"/>
    <property type="match status" value="1"/>
</dbReference>
<dbReference type="EMBL" id="AP025564">
    <property type="protein sequence ID" value="BDE97237.1"/>
    <property type="molecule type" value="Genomic_DNA"/>
</dbReference>
<name>A0ABM7WLG7_9ACTN</name>
<keyword evidence="4" id="KW-1185">Reference proteome</keyword>
<dbReference type="Gene3D" id="3.40.50.720">
    <property type="entry name" value="NAD(P)-binding Rossmann-like Domain"/>
    <property type="match status" value="1"/>
</dbReference>
<keyword evidence="2" id="KW-0560">Oxidoreductase</keyword>
<dbReference type="InterPro" id="IPR002347">
    <property type="entry name" value="SDR_fam"/>
</dbReference>
<organism evidence="3 4">
    <name type="scientific">Raoultibacter timonensis</name>
    <dbReference type="NCBI Taxonomy" id="1907662"/>
    <lineage>
        <taxon>Bacteria</taxon>
        <taxon>Bacillati</taxon>
        <taxon>Actinomycetota</taxon>
        <taxon>Coriobacteriia</taxon>
        <taxon>Eggerthellales</taxon>
        <taxon>Eggerthellaceae</taxon>
        <taxon>Raoultibacter</taxon>
    </lineage>
</organism>
<dbReference type="PRINTS" id="PR00081">
    <property type="entry name" value="GDHRDH"/>
</dbReference>
<sequence length="259" mass="27304">MGIYVITGATSGIGAKTASILKEQGHEVVNIDLKGGDINANLASKEGRAAAIDELHKRYPDGIDAMICNAGVSAANGSIPLIISLNYFGATEMAIGVRDLLEKRGGNCVVISSNTIAQGAARMDVVGMLNNQADEDRILDLVKDYDPATAHAFYAATKYALARWARRMSADWGARGVRVNAVAPGNVRTAMTDQLTDEMLVAVRALPVPTNYGGDPLMDPTEIANAIAFLSSPEARGINGVVLFVDGGTDALLHSEKVY</sequence>
<evidence type="ECO:0000256" key="1">
    <source>
        <dbReference type="ARBA" id="ARBA00006484"/>
    </source>
</evidence>
<evidence type="ECO:0000313" key="4">
    <source>
        <dbReference type="Proteomes" id="UP001320544"/>
    </source>
</evidence>
<accession>A0ABM7WLG7</accession>
<dbReference type="Pfam" id="PF00106">
    <property type="entry name" value="adh_short"/>
    <property type="match status" value="1"/>
</dbReference>
<dbReference type="Proteomes" id="UP001320544">
    <property type="component" value="Chromosome"/>
</dbReference>